<evidence type="ECO:0000256" key="4">
    <source>
        <dbReference type="ARBA" id="ARBA00022630"/>
    </source>
</evidence>
<dbReference type="InterPro" id="IPR041575">
    <property type="entry name" value="Rubredoxin_C"/>
</dbReference>
<reference evidence="9" key="2">
    <citation type="submission" date="2022-06" db="UniProtKB">
        <authorList>
            <consortium name="EnsemblMetazoa"/>
        </authorList>
    </citation>
    <scope>IDENTIFICATION</scope>
</reference>
<keyword evidence="4" id="KW-0285">Flavoprotein</keyword>
<evidence type="ECO:0000256" key="6">
    <source>
        <dbReference type="ARBA" id="ARBA00023002"/>
    </source>
</evidence>
<dbReference type="PANTHER" id="PTHR43429">
    <property type="entry name" value="PYRIDINE NUCLEOTIDE-DISULFIDE OXIDOREDUCTASE DOMAIN-CONTAINING"/>
    <property type="match status" value="1"/>
</dbReference>
<dbReference type="InterPro" id="IPR023753">
    <property type="entry name" value="FAD/NAD-binding_dom"/>
</dbReference>
<dbReference type="InterPro" id="IPR036291">
    <property type="entry name" value="NAD(P)-bd_dom_sf"/>
</dbReference>
<evidence type="ECO:0000259" key="8">
    <source>
        <dbReference type="Pfam" id="PF18267"/>
    </source>
</evidence>
<dbReference type="PRINTS" id="PR00368">
    <property type="entry name" value="FADPNR"/>
</dbReference>
<protein>
    <recommendedName>
        <fullName evidence="3">Pyridine nucleotide-disulfide oxidoreductase domain-containing protein 1</fullName>
    </recommendedName>
</protein>
<comment type="cofactor">
    <cofactor evidence="1">
        <name>FAD</name>
        <dbReference type="ChEBI" id="CHEBI:57692"/>
    </cofactor>
</comment>
<keyword evidence="6" id="KW-0560">Oxidoreductase</keyword>
<evidence type="ECO:0000256" key="3">
    <source>
        <dbReference type="ARBA" id="ARBA00018240"/>
    </source>
</evidence>
<dbReference type="InterPro" id="IPR016156">
    <property type="entry name" value="FAD/NAD-linked_Rdtase_dimer_sf"/>
</dbReference>
<evidence type="ECO:0000259" key="7">
    <source>
        <dbReference type="Pfam" id="PF07992"/>
    </source>
</evidence>
<organism evidence="9 10">
    <name type="scientific">Onchocerca volvulus</name>
    <dbReference type="NCBI Taxonomy" id="6282"/>
    <lineage>
        <taxon>Eukaryota</taxon>
        <taxon>Metazoa</taxon>
        <taxon>Ecdysozoa</taxon>
        <taxon>Nematoda</taxon>
        <taxon>Chromadorea</taxon>
        <taxon>Rhabditida</taxon>
        <taxon>Spirurina</taxon>
        <taxon>Spiruromorpha</taxon>
        <taxon>Filarioidea</taxon>
        <taxon>Onchocercidae</taxon>
        <taxon>Onchocerca</taxon>
    </lineage>
</organism>
<reference evidence="10" key="1">
    <citation type="submission" date="2013-10" db="EMBL/GenBank/DDBJ databases">
        <title>Genome sequencing of Onchocerca volvulus.</title>
        <authorList>
            <person name="Cotton J."/>
            <person name="Tsai J."/>
            <person name="Stanley E."/>
            <person name="Tracey A."/>
            <person name="Holroyd N."/>
            <person name="Lustigman S."/>
            <person name="Berriman M."/>
        </authorList>
    </citation>
    <scope>NUCLEOTIDE SEQUENCE</scope>
</reference>
<sequence length="488" mass="54908">MASCTYVIVGGGVAAVSCVEELRIIDYRARIILVSRSQLVKTVVNQQKIGQLTELFDIAEQPVTNVFADLDVTFVRATVTHWNWKDKIIELNKYKSLFQELLLDNDQRITYDKLCIATGGRPKTNFHHALSISIRDTETVDRLRTQIKDAKRVLVVGNGGIATEIVHELKNIEIIWAIRHSSISATFFDEGAAEFFKPMLISGYKKRQLNSTKSKRYRFTVDNGKENGIMGCALGPEWASTANIAGSLSDRRVYVIYKVELKGFVSQDTAHNAAQQDGCSFSSGTWPLYVELTNGEIIGCDFMIEATGVQPNSDLWARDCHLLNLADDGGINVDEHMLSSVQDVYACGDVCTTSWPWSKHWMQMRLWTQARQMGAYCGRAMVFGNAISLDFCFEMFTHVTSFFGFKVIFLGRFNGEGIEKPFRILLRITKDIEYVKLIIANGRIQGAILIGETDLEETVENLILNQIDISQIEEGLLDPDIEIADYFD</sequence>
<comment type="similarity">
    <text evidence="2">Belongs to the class-I pyridine nucleotide-disulfide oxidoreductase family. PYROXD1 subfamily.</text>
</comment>
<accession>A0A8R1XNS1</accession>
<proteinExistence type="inferred from homology"/>
<dbReference type="Proteomes" id="UP000024404">
    <property type="component" value="Unassembled WGS sequence"/>
</dbReference>
<dbReference type="SUPFAM" id="SSF51735">
    <property type="entry name" value="NAD(P)-binding Rossmann-fold domains"/>
    <property type="match status" value="1"/>
</dbReference>
<feature type="domain" description="NADH-rubredoxin oxidoreductase C-terminal" evidence="8">
    <location>
        <begin position="403"/>
        <end position="466"/>
    </location>
</feature>
<evidence type="ECO:0000313" key="10">
    <source>
        <dbReference type="Proteomes" id="UP000024404"/>
    </source>
</evidence>
<dbReference type="Gene3D" id="3.50.50.60">
    <property type="entry name" value="FAD/NAD(P)-binding domain"/>
    <property type="match status" value="2"/>
</dbReference>
<name>A0A8R1XNS1_ONCVO</name>
<evidence type="ECO:0000256" key="5">
    <source>
        <dbReference type="ARBA" id="ARBA00022827"/>
    </source>
</evidence>
<dbReference type="Gene3D" id="3.30.390.30">
    <property type="match status" value="1"/>
</dbReference>
<dbReference type="InterPro" id="IPR036188">
    <property type="entry name" value="FAD/NAD-bd_sf"/>
</dbReference>
<evidence type="ECO:0000256" key="1">
    <source>
        <dbReference type="ARBA" id="ARBA00001974"/>
    </source>
</evidence>
<feature type="domain" description="FAD/NAD(P)-binding" evidence="7">
    <location>
        <begin position="6"/>
        <end position="172"/>
    </location>
</feature>
<dbReference type="InterPro" id="IPR050260">
    <property type="entry name" value="FAD-bd_OxRdtase"/>
</dbReference>
<dbReference type="Pfam" id="PF07992">
    <property type="entry name" value="Pyr_redox_2"/>
    <property type="match status" value="2"/>
</dbReference>
<dbReference type="EMBL" id="CMVM020000347">
    <property type="status" value="NOT_ANNOTATED_CDS"/>
    <property type="molecule type" value="Genomic_DNA"/>
</dbReference>
<dbReference type="GO" id="GO:0016491">
    <property type="term" value="F:oxidoreductase activity"/>
    <property type="evidence" value="ECO:0007669"/>
    <property type="project" value="UniProtKB-KW"/>
</dbReference>
<dbReference type="AlphaFoldDB" id="A0A8R1XNS1"/>
<dbReference type="SUPFAM" id="SSF51905">
    <property type="entry name" value="FAD/NAD(P)-binding domain"/>
    <property type="match status" value="1"/>
</dbReference>
<dbReference type="Pfam" id="PF18267">
    <property type="entry name" value="Rubredoxin_C"/>
    <property type="match status" value="1"/>
</dbReference>
<dbReference type="EnsemblMetazoa" id="OVOC11171.1">
    <property type="protein sequence ID" value="OVOC11171.1"/>
    <property type="gene ID" value="WBGene00247980"/>
</dbReference>
<keyword evidence="5" id="KW-0274">FAD</keyword>
<dbReference type="PANTHER" id="PTHR43429:SF2">
    <property type="entry name" value="PYRIDINE NUCLEOTIDE-DISULFIDE OXIDOREDUCTASE DOMAIN-CONTAINING PROTEIN 1"/>
    <property type="match status" value="1"/>
</dbReference>
<feature type="domain" description="FAD/NAD(P)-binding" evidence="7">
    <location>
        <begin position="290"/>
        <end position="374"/>
    </location>
</feature>
<dbReference type="OMA" id="MCENLIL"/>
<evidence type="ECO:0000313" key="9">
    <source>
        <dbReference type="EnsemblMetazoa" id="OVOC11171.1"/>
    </source>
</evidence>
<evidence type="ECO:0000256" key="2">
    <source>
        <dbReference type="ARBA" id="ARBA00008147"/>
    </source>
</evidence>
<keyword evidence="10" id="KW-1185">Reference proteome</keyword>